<evidence type="ECO:0000313" key="18">
    <source>
        <dbReference type="RefSeq" id="XP_030915065.1"/>
    </source>
</evidence>
<dbReference type="Proteomes" id="UP000504602">
    <property type="component" value="Unplaced"/>
</dbReference>
<organism evidence="17 18">
    <name type="scientific">Geospiza fortis</name>
    <name type="common">Medium ground-finch</name>
    <dbReference type="NCBI Taxonomy" id="48883"/>
    <lineage>
        <taxon>Eukaryota</taxon>
        <taxon>Metazoa</taxon>
        <taxon>Chordata</taxon>
        <taxon>Craniata</taxon>
        <taxon>Vertebrata</taxon>
        <taxon>Euteleostomi</taxon>
        <taxon>Archelosauria</taxon>
        <taxon>Archosauria</taxon>
        <taxon>Dinosauria</taxon>
        <taxon>Saurischia</taxon>
        <taxon>Theropoda</taxon>
        <taxon>Coelurosauria</taxon>
        <taxon>Aves</taxon>
        <taxon>Neognathae</taxon>
        <taxon>Neoaves</taxon>
        <taxon>Telluraves</taxon>
        <taxon>Australaves</taxon>
        <taxon>Passeriformes</taxon>
        <taxon>Thraupidae</taxon>
        <taxon>Geospiza</taxon>
    </lineage>
</organism>
<comment type="caution">
    <text evidence="12">Lacks conserved residue(s) required for the propagation of feature annotation.</text>
</comment>
<feature type="domain" description="Fibronectin type-III" evidence="15">
    <location>
        <begin position="1106"/>
        <end position="1195"/>
    </location>
</feature>
<feature type="domain" description="Fibronectin type-III" evidence="15">
    <location>
        <begin position="1373"/>
        <end position="1461"/>
    </location>
</feature>
<keyword evidence="7" id="KW-0677">Repeat</keyword>
<dbReference type="PANTHER" id="PTHR46708:SF1">
    <property type="entry name" value="TENASCIN"/>
    <property type="match status" value="1"/>
</dbReference>
<dbReference type="InterPro" id="IPR013111">
    <property type="entry name" value="EGF_extracell"/>
</dbReference>
<dbReference type="FunFam" id="2.60.40.10:FF:000274">
    <property type="entry name" value="Tenascin C"/>
    <property type="match status" value="1"/>
</dbReference>
<comment type="similarity">
    <text evidence="2">Belongs to the tenascin family.</text>
</comment>
<dbReference type="PROSITE" id="PS50853">
    <property type="entry name" value="FN3"/>
    <property type="match status" value="9"/>
</dbReference>
<dbReference type="Gene3D" id="2.60.40.10">
    <property type="entry name" value="Immunoglobulins"/>
    <property type="match status" value="10"/>
</dbReference>
<feature type="domain" description="Fibronectin type-III" evidence="15">
    <location>
        <begin position="744"/>
        <end position="834"/>
    </location>
</feature>
<feature type="domain" description="Fibronectin type-III" evidence="15">
    <location>
        <begin position="1196"/>
        <end position="1285"/>
    </location>
</feature>
<sequence>MGLPSRVLACAILALLSQHVTGGLIKRIIRQKRETGLNVTLPEDNQPVVFNHVYNIKLPVGSLCSVDLDSASGDADLKAEIEPVKNYEEHTVNEGNQIVFTHRINIPRRACGCAAAPAIKDLLSRLEELEGLVSSLREQCASGAGCCPNSQAVEGRLDTTPYCSGHGNYSIDICGCVCEPGWKGPNCSQASCPNDCNDQGKCVDGLCVCFEGYTGPDCGQELCAQGCGAHGRCVGGQCLCHEGFVGDDCSVPLCPHNCHGRGRCVDSECVCDEGYTGEDCSELICPNDCFDRGRCVNGTCFCEEGFTGEDCGELTCPNDCHGNGRCENGLCVCHEGFVGDDCSERRCPSDCHNRGRCVGGRCVCHEGYLGEDCAELRCPNDCHNRGRCENGQCVCHEGFIGEDCGELRCPNDCHNRGRCENGQCVCHEGFTGDDCGQLRCPNDCHNRGLCVNGQCVCDEGYTGEDCVELRCPNDCHNRGRCVEGRCECDNGFTGDDCGVLACPNDCHGRGRCVDGRCVCQEGFVGEDCRERSCPNDCNNAGRCVDGRCVCEDGYVGDDCSDVSPPTELTVTNVTDKTVNLEWKHENLVNEYLVTYVPTSSGGLDMQFTVPGNHTAATIHELEPGVEYFIRVFAILKNKKSIPVSARVATYLPAPEGLRFKSVRETSVQVEWDPLNFSFDGWELVFHNMKKDDNGDITSSLKRPETSYMQPGLAPGQQYNVSIHIVKNNTRGPGLSKVITTKLDAPSQVEAKDVTDTTALITWSKPLAEVEGVELTYGPKDIPGDRTTIDLSEDENQYSIGNLRPHTEYEVTLVSRRGDMESDPVKEVFVTDLDAPRNLKRVSQTDSSITLEWKNSHANVDNYRIKFAPISGGDHVEITVPKGSQATTRATLTGLRPGTEYGIGVTAVRNDRESAPATINAGTDLDNPKDLEVSEPTETTLSLRWRRPVAKFDHYRLVYTNPSGKKSEVEIPVDSSSFLLRGLEPGTEYTISLLAEKGRHKSKPTTVKGSTGEQPGIAELTVSDITPESFNLSWTASNGDFDIFTIEIIDSNRLLEPMEFNFSGNSRTAHISGLSPSTDFIVYLSGISRGFRTQAISAAATTEAEPEVDNLLVSDATPDGFRLSWTADEGVFNSFVVKIRDTKRKSDPLELIVPGHERTQDITGLKEGTEYEIELYGISSGQRSQPVNTVASTVVGSPKGISFSDITENAATVSWTPPRSRVENFRISYVPVTGGTPNVVTVEGSKTRTKLVKLVPGVDYNVSVISVKGFEESEPISGILKTALDSPSGLVVVNITDSEALATWQPAIAAVDNYVVSYSSEKEPEVTQLVSGNTVEYDLQGLQPATEYRLSVHAQKDTQRSESLSTHFTTGLDAPRDLSATEVQSEAAVMSWRPPRAPVTGYLLIYESIDGTVKEVILNPETTSYSLTELSPSTQYTVKLQALSGALRSKTIQTILTTTGLLYPYPKDCSQALLNGEATSGLYTIYLNGDKAQPLQVFCDMGEDGGGWIVFLRRQNGKQDFYKNWNTYVAGFGDPKEEFWIGLENLHKITSQGQYELRVDLRDKGDTAYAVYERFSVGDAKSRYRLRVDGYSGTAGDSMTYHNGRSFSTFDKDHDSAITNCALSYKGAFWYKNCHRVNLMGRYGDNSHSQGVNWFHWKGHEYSIQFAEMKLRPSSFRNLEGRRKRA</sequence>
<keyword evidence="3" id="KW-0964">Secreted</keyword>
<dbReference type="GO" id="GO:0005615">
    <property type="term" value="C:extracellular space"/>
    <property type="evidence" value="ECO:0007669"/>
    <property type="project" value="TreeGrafter"/>
</dbReference>
<feature type="domain" description="Fibronectin type-III" evidence="15">
    <location>
        <begin position="1015"/>
        <end position="1105"/>
    </location>
</feature>
<dbReference type="InterPro" id="IPR000742">
    <property type="entry name" value="EGF"/>
</dbReference>
<evidence type="ECO:0000256" key="4">
    <source>
        <dbReference type="ARBA" id="ARBA00022530"/>
    </source>
</evidence>
<dbReference type="SMART" id="SM00186">
    <property type="entry name" value="FBG"/>
    <property type="match status" value="1"/>
</dbReference>
<name>A0A8N5I029_GEOFO</name>
<evidence type="ECO:0000256" key="7">
    <source>
        <dbReference type="ARBA" id="ARBA00022737"/>
    </source>
</evidence>
<comment type="subcellular location">
    <subcellularLocation>
        <location evidence="1">Secreted</location>
        <location evidence="1">Extracellular space</location>
        <location evidence="1">Extracellular matrix</location>
    </subcellularLocation>
</comment>
<dbReference type="FunFam" id="2.10.25.10:FF:000001">
    <property type="entry name" value="Tenascin C"/>
    <property type="match status" value="11"/>
</dbReference>
<dbReference type="FunFam" id="2.60.40.10:FF:000611">
    <property type="entry name" value="Tenascin C"/>
    <property type="match status" value="1"/>
</dbReference>
<dbReference type="InterPro" id="IPR013783">
    <property type="entry name" value="Ig-like_fold"/>
</dbReference>
<evidence type="ECO:0000256" key="8">
    <source>
        <dbReference type="ARBA" id="ARBA00022889"/>
    </source>
</evidence>
<dbReference type="PROSITE" id="PS51406">
    <property type="entry name" value="FIBRINOGEN_C_2"/>
    <property type="match status" value="1"/>
</dbReference>
<dbReference type="CDD" id="cd00087">
    <property type="entry name" value="FReD"/>
    <property type="match status" value="1"/>
</dbReference>
<dbReference type="FunFam" id="2.60.40.10:FF:000293">
    <property type="entry name" value="Tenascin C"/>
    <property type="match status" value="1"/>
</dbReference>
<evidence type="ECO:0000256" key="13">
    <source>
        <dbReference type="SAM" id="SignalP"/>
    </source>
</evidence>
<dbReference type="NCBIfam" id="NF040941">
    <property type="entry name" value="GGGWT_bact"/>
    <property type="match status" value="1"/>
</dbReference>
<evidence type="ECO:0000256" key="6">
    <source>
        <dbReference type="ARBA" id="ARBA00022729"/>
    </source>
</evidence>
<accession>A0A8N5I029</accession>
<dbReference type="SUPFAM" id="SSF56496">
    <property type="entry name" value="Fibrinogen C-terminal domain-like"/>
    <property type="match status" value="1"/>
</dbReference>
<feature type="domain" description="Fibrinogen C-terminal" evidence="16">
    <location>
        <begin position="1459"/>
        <end position="1674"/>
    </location>
</feature>
<dbReference type="FunFam" id="3.90.215.10:FF:000001">
    <property type="entry name" value="Tenascin isoform 1"/>
    <property type="match status" value="1"/>
</dbReference>
<evidence type="ECO:0000259" key="14">
    <source>
        <dbReference type="PROSITE" id="PS50026"/>
    </source>
</evidence>
<gene>
    <name evidence="18" type="primary">TNC</name>
</gene>
<protein>
    <submittedName>
        <fullName evidence="18">Tenascin isoform X4</fullName>
    </submittedName>
</protein>
<keyword evidence="4" id="KW-0272">Extracellular matrix</keyword>
<dbReference type="CDD" id="cd00063">
    <property type="entry name" value="FN3"/>
    <property type="match status" value="10"/>
</dbReference>
<feature type="domain" description="Fibronectin type-III" evidence="15">
    <location>
        <begin position="835"/>
        <end position="925"/>
    </location>
</feature>
<proteinExistence type="inferred from homology"/>
<evidence type="ECO:0000256" key="5">
    <source>
        <dbReference type="ARBA" id="ARBA00022536"/>
    </source>
</evidence>
<feature type="chain" id="PRO_5035446274" evidence="13">
    <location>
        <begin position="23"/>
        <end position="1685"/>
    </location>
</feature>
<dbReference type="FunFam" id="2.60.40.10:FF:000201">
    <property type="entry name" value="Tenascin C"/>
    <property type="match status" value="1"/>
</dbReference>
<dbReference type="Pfam" id="PF07974">
    <property type="entry name" value="EGF_2"/>
    <property type="match status" value="1"/>
</dbReference>
<dbReference type="GeneID" id="102036993"/>
<dbReference type="Pfam" id="PF00041">
    <property type="entry name" value="fn3"/>
    <property type="match status" value="10"/>
</dbReference>
<feature type="disulfide bond" evidence="12">
    <location>
        <begin position="271"/>
        <end position="280"/>
    </location>
</feature>
<reference evidence="18" key="1">
    <citation type="submission" date="2025-08" db="UniProtKB">
        <authorList>
            <consortium name="RefSeq"/>
        </authorList>
    </citation>
    <scope>IDENTIFICATION</scope>
</reference>
<evidence type="ECO:0000256" key="10">
    <source>
        <dbReference type="ARBA" id="ARBA00023157"/>
    </source>
</evidence>
<evidence type="ECO:0000256" key="11">
    <source>
        <dbReference type="ARBA" id="ARBA00023180"/>
    </source>
</evidence>
<keyword evidence="9" id="KW-0175">Coiled coil</keyword>
<keyword evidence="5 12" id="KW-0245">EGF-like domain</keyword>
<evidence type="ECO:0000256" key="9">
    <source>
        <dbReference type="ARBA" id="ARBA00023054"/>
    </source>
</evidence>
<dbReference type="Gene3D" id="2.20.25.10">
    <property type="match status" value="1"/>
</dbReference>
<dbReference type="CDD" id="cd00054">
    <property type="entry name" value="EGF_CA"/>
    <property type="match status" value="3"/>
</dbReference>
<dbReference type="Gene3D" id="2.10.25.10">
    <property type="entry name" value="Laminin"/>
    <property type="match status" value="12"/>
</dbReference>
<dbReference type="FunFam" id="2.60.40.10:FF:000162">
    <property type="entry name" value="Tenascin C"/>
    <property type="match status" value="1"/>
</dbReference>
<dbReference type="SMART" id="SM00181">
    <property type="entry name" value="EGF"/>
    <property type="match status" value="12"/>
</dbReference>
<dbReference type="CTD" id="3371"/>
<dbReference type="PROSITE" id="PS00022">
    <property type="entry name" value="EGF_1"/>
    <property type="match status" value="4"/>
</dbReference>
<evidence type="ECO:0000256" key="3">
    <source>
        <dbReference type="ARBA" id="ARBA00022525"/>
    </source>
</evidence>
<dbReference type="InterPro" id="IPR002181">
    <property type="entry name" value="Fibrinogen_a/b/g_C_dom"/>
</dbReference>
<dbReference type="Pfam" id="PF00147">
    <property type="entry name" value="Fibrinogen_C"/>
    <property type="match status" value="1"/>
</dbReference>
<keyword evidence="8" id="KW-0130">Cell adhesion</keyword>
<dbReference type="FunFam" id="2.60.40.10:FF:000529">
    <property type="entry name" value="Tenascin C"/>
    <property type="match status" value="1"/>
</dbReference>
<dbReference type="Pfam" id="PF25024">
    <property type="entry name" value="EGF_TEN"/>
    <property type="match status" value="1"/>
</dbReference>
<keyword evidence="6 13" id="KW-0732">Signal</keyword>
<dbReference type="InterPro" id="IPR050991">
    <property type="entry name" value="ECM_Regulatory_Proteins"/>
</dbReference>
<keyword evidence="11" id="KW-0325">Glycoprotein</keyword>
<dbReference type="PROSITE" id="PS50026">
    <property type="entry name" value="EGF_3"/>
    <property type="match status" value="2"/>
</dbReference>
<dbReference type="GO" id="GO:0007155">
    <property type="term" value="P:cell adhesion"/>
    <property type="evidence" value="ECO:0007669"/>
    <property type="project" value="UniProtKB-KW"/>
</dbReference>
<evidence type="ECO:0000256" key="12">
    <source>
        <dbReference type="PROSITE-ProRule" id="PRU00076"/>
    </source>
</evidence>
<evidence type="ECO:0000259" key="16">
    <source>
        <dbReference type="PROSITE" id="PS51406"/>
    </source>
</evidence>
<feature type="signal peptide" evidence="13">
    <location>
        <begin position="1"/>
        <end position="22"/>
    </location>
</feature>
<dbReference type="RefSeq" id="XP_030915065.1">
    <property type="nucleotide sequence ID" value="XM_031059205.1"/>
</dbReference>
<evidence type="ECO:0000313" key="17">
    <source>
        <dbReference type="Proteomes" id="UP000504602"/>
    </source>
</evidence>
<dbReference type="Pfam" id="PF23106">
    <property type="entry name" value="EGF_Teneurin"/>
    <property type="match status" value="4"/>
</dbReference>
<dbReference type="GO" id="GO:0030155">
    <property type="term" value="P:regulation of cell adhesion"/>
    <property type="evidence" value="ECO:0007669"/>
    <property type="project" value="TreeGrafter"/>
</dbReference>
<dbReference type="FunFam" id="2.60.40.10:FF:000207">
    <property type="entry name" value="Tenascin C"/>
    <property type="match status" value="1"/>
</dbReference>
<dbReference type="SUPFAM" id="SSF49265">
    <property type="entry name" value="Fibronectin type III"/>
    <property type="match status" value="7"/>
</dbReference>
<feature type="disulfide bond" evidence="12">
    <location>
        <begin position="457"/>
        <end position="466"/>
    </location>
</feature>
<feature type="disulfide bond" evidence="12">
    <location>
        <begin position="440"/>
        <end position="450"/>
    </location>
</feature>
<dbReference type="Gene3D" id="3.90.215.10">
    <property type="entry name" value="Gamma Fibrinogen, chain A, domain 1"/>
    <property type="match status" value="1"/>
</dbReference>
<dbReference type="PROSITE" id="PS01186">
    <property type="entry name" value="EGF_2"/>
    <property type="match status" value="4"/>
</dbReference>
<feature type="domain" description="EGF-like" evidence="14">
    <location>
        <begin position="436"/>
        <end position="467"/>
    </location>
</feature>
<dbReference type="PANTHER" id="PTHR46708">
    <property type="entry name" value="TENASCIN"/>
    <property type="match status" value="1"/>
</dbReference>
<feature type="domain" description="Fibronectin type-III" evidence="15">
    <location>
        <begin position="926"/>
        <end position="1014"/>
    </location>
</feature>
<evidence type="ECO:0000256" key="2">
    <source>
        <dbReference type="ARBA" id="ARBA00008673"/>
    </source>
</evidence>
<feature type="disulfide bond" evidence="12">
    <location>
        <begin position="254"/>
        <end position="264"/>
    </location>
</feature>
<keyword evidence="10 12" id="KW-1015">Disulfide bond</keyword>
<feature type="domain" description="EGF-like" evidence="14">
    <location>
        <begin position="250"/>
        <end position="281"/>
    </location>
</feature>
<dbReference type="InterPro" id="IPR014716">
    <property type="entry name" value="Fibrinogen_a/b/g_C_1"/>
</dbReference>
<evidence type="ECO:0000256" key="1">
    <source>
        <dbReference type="ARBA" id="ARBA00004498"/>
    </source>
</evidence>
<dbReference type="SMART" id="SM00060">
    <property type="entry name" value="FN3"/>
    <property type="match status" value="10"/>
</dbReference>
<feature type="domain" description="Fibronectin type-III" evidence="15">
    <location>
        <begin position="1286"/>
        <end position="1372"/>
    </location>
</feature>
<evidence type="ECO:0000259" key="15">
    <source>
        <dbReference type="PROSITE" id="PS50853"/>
    </source>
</evidence>
<dbReference type="InterPro" id="IPR003961">
    <property type="entry name" value="FN3_dom"/>
</dbReference>
<feature type="domain" description="Fibronectin type-III" evidence="15">
    <location>
        <begin position="564"/>
        <end position="654"/>
    </location>
</feature>
<keyword evidence="17" id="KW-1185">Reference proteome</keyword>
<dbReference type="InterPro" id="IPR036056">
    <property type="entry name" value="Fibrinogen-like_C"/>
</dbReference>
<dbReference type="FunFam" id="2.60.40.10:FF:000099">
    <property type="entry name" value="Fibronectin 1"/>
    <property type="match status" value="1"/>
</dbReference>
<dbReference type="InterPro" id="IPR036116">
    <property type="entry name" value="FN3_sf"/>
</dbReference>